<evidence type="ECO:0000256" key="5">
    <source>
        <dbReference type="ARBA" id="ARBA00023033"/>
    </source>
</evidence>
<protein>
    <recommendedName>
        <fullName evidence="7">FAD-binding domain-containing protein</fullName>
    </recommendedName>
</protein>
<dbReference type="Proteomes" id="UP000749646">
    <property type="component" value="Unassembled WGS sequence"/>
</dbReference>
<dbReference type="InterPro" id="IPR002938">
    <property type="entry name" value="FAD-bd"/>
</dbReference>
<dbReference type="InterPro" id="IPR036188">
    <property type="entry name" value="FAD/NAD-bd_sf"/>
</dbReference>
<comment type="caution">
    <text evidence="8">The sequence shown here is derived from an EMBL/GenBank/DDBJ whole genome shotgun (WGS) entry which is preliminary data.</text>
</comment>
<evidence type="ECO:0000256" key="4">
    <source>
        <dbReference type="ARBA" id="ARBA00023002"/>
    </source>
</evidence>
<evidence type="ECO:0000256" key="6">
    <source>
        <dbReference type="SAM" id="Phobius"/>
    </source>
</evidence>
<comment type="similarity">
    <text evidence="1">Belongs to the paxM FAD-dependent monooxygenase family.</text>
</comment>
<dbReference type="Pfam" id="PF01494">
    <property type="entry name" value="FAD_binding_3"/>
    <property type="match status" value="1"/>
</dbReference>
<dbReference type="GO" id="GO:0071949">
    <property type="term" value="F:FAD binding"/>
    <property type="evidence" value="ECO:0007669"/>
    <property type="project" value="InterPro"/>
</dbReference>
<keyword evidence="3" id="KW-0274">FAD</keyword>
<keyword evidence="6" id="KW-0472">Membrane</keyword>
<dbReference type="AlphaFoldDB" id="A0A9P6STP2"/>
<dbReference type="OrthoDB" id="655030at2759"/>
<evidence type="ECO:0000256" key="3">
    <source>
        <dbReference type="ARBA" id="ARBA00022827"/>
    </source>
</evidence>
<sequence length="103" mass="11293">MKYPVHQHRDVPRVLIVGGGLGGLLLAILLENINIPYHVFERATHVQPLGSAMSIGPGILPVFEQLGLLEEIQRVSVPCPALNFYTSDMTKIGATILESHKRV</sequence>
<feature type="transmembrane region" description="Helical" evidence="6">
    <location>
        <begin position="12"/>
        <end position="30"/>
    </location>
</feature>
<dbReference type="SUPFAM" id="SSF51905">
    <property type="entry name" value="FAD/NAD(P)-binding domain"/>
    <property type="match status" value="1"/>
</dbReference>
<keyword evidence="9" id="KW-1185">Reference proteome</keyword>
<dbReference type="PANTHER" id="PTHR13789:SF309">
    <property type="entry name" value="PUTATIVE (AFU_ORTHOLOGUE AFUA_6G14510)-RELATED"/>
    <property type="match status" value="1"/>
</dbReference>
<evidence type="ECO:0000259" key="7">
    <source>
        <dbReference type="Pfam" id="PF01494"/>
    </source>
</evidence>
<accession>A0A9P6STP2</accession>
<dbReference type="Gene3D" id="3.50.50.60">
    <property type="entry name" value="FAD/NAD(P)-binding domain"/>
    <property type="match status" value="1"/>
</dbReference>
<keyword evidence="4" id="KW-0560">Oxidoreductase</keyword>
<evidence type="ECO:0000313" key="8">
    <source>
        <dbReference type="EMBL" id="KAG0001638.1"/>
    </source>
</evidence>
<dbReference type="PANTHER" id="PTHR13789">
    <property type="entry name" value="MONOOXYGENASE"/>
    <property type="match status" value="1"/>
</dbReference>
<proteinExistence type="inferred from homology"/>
<keyword evidence="2" id="KW-0285">Flavoprotein</keyword>
<evidence type="ECO:0000256" key="1">
    <source>
        <dbReference type="ARBA" id="ARBA00007992"/>
    </source>
</evidence>
<feature type="domain" description="FAD-binding" evidence="7">
    <location>
        <begin position="14"/>
        <end position="82"/>
    </location>
</feature>
<feature type="non-terminal residue" evidence="8">
    <location>
        <position position="103"/>
    </location>
</feature>
<dbReference type="EMBL" id="JAAAHW010000510">
    <property type="protein sequence ID" value="KAG0001638.1"/>
    <property type="molecule type" value="Genomic_DNA"/>
</dbReference>
<keyword evidence="5" id="KW-0503">Monooxygenase</keyword>
<reference evidence="8" key="1">
    <citation type="journal article" date="2020" name="Fungal Divers.">
        <title>Resolving the Mortierellaceae phylogeny through synthesis of multi-gene phylogenetics and phylogenomics.</title>
        <authorList>
            <person name="Vandepol N."/>
            <person name="Liber J."/>
            <person name="Desiro A."/>
            <person name="Na H."/>
            <person name="Kennedy M."/>
            <person name="Barry K."/>
            <person name="Grigoriev I.V."/>
            <person name="Miller A.N."/>
            <person name="O'Donnell K."/>
            <person name="Stajich J.E."/>
            <person name="Bonito G."/>
        </authorList>
    </citation>
    <scope>NUCLEOTIDE SEQUENCE</scope>
    <source>
        <strain evidence="8">MES-2147</strain>
    </source>
</reference>
<gene>
    <name evidence="8" type="ORF">BGZ65_003311</name>
</gene>
<organism evidence="8 9">
    <name type="scientific">Modicella reniformis</name>
    <dbReference type="NCBI Taxonomy" id="1440133"/>
    <lineage>
        <taxon>Eukaryota</taxon>
        <taxon>Fungi</taxon>
        <taxon>Fungi incertae sedis</taxon>
        <taxon>Mucoromycota</taxon>
        <taxon>Mortierellomycotina</taxon>
        <taxon>Mortierellomycetes</taxon>
        <taxon>Mortierellales</taxon>
        <taxon>Mortierellaceae</taxon>
        <taxon>Modicella</taxon>
    </lineage>
</organism>
<keyword evidence="6" id="KW-1133">Transmembrane helix</keyword>
<keyword evidence="6" id="KW-0812">Transmembrane</keyword>
<name>A0A9P6STP2_9FUNG</name>
<dbReference type="GO" id="GO:0004497">
    <property type="term" value="F:monooxygenase activity"/>
    <property type="evidence" value="ECO:0007669"/>
    <property type="project" value="UniProtKB-KW"/>
</dbReference>
<evidence type="ECO:0000313" key="9">
    <source>
        <dbReference type="Proteomes" id="UP000749646"/>
    </source>
</evidence>
<evidence type="ECO:0000256" key="2">
    <source>
        <dbReference type="ARBA" id="ARBA00022630"/>
    </source>
</evidence>
<dbReference type="InterPro" id="IPR050493">
    <property type="entry name" value="FAD-dep_Monooxygenase_BioMet"/>
</dbReference>